<evidence type="ECO:0000256" key="1">
    <source>
        <dbReference type="ARBA" id="ARBA00001946"/>
    </source>
</evidence>
<dbReference type="GO" id="GO:0042254">
    <property type="term" value="P:ribosome biogenesis"/>
    <property type="evidence" value="ECO:0007669"/>
    <property type="project" value="UniProtKB-UniRule"/>
</dbReference>
<evidence type="ECO:0000259" key="11">
    <source>
        <dbReference type="PROSITE" id="PS51710"/>
    </source>
</evidence>
<keyword evidence="6 9" id="KW-0378">Hydrolase</keyword>
<dbReference type="Gene3D" id="3.40.50.300">
    <property type="entry name" value="P-loop containing nucleotide triphosphate hydrolases"/>
    <property type="match status" value="1"/>
</dbReference>
<dbReference type="InterPro" id="IPR036346">
    <property type="entry name" value="GTP-bd_prot_GTP1/OBG_C_sf"/>
</dbReference>
<evidence type="ECO:0000256" key="9">
    <source>
        <dbReference type="HAMAP-Rule" id="MF_01454"/>
    </source>
</evidence>
<dbReference type="GO" id="GO:0000287">
    <property type="term" value="F:magnesium ion binding"/>
    <property type="evidence" value="ECO:0007669"/>
    <property type="project" value="InterPro"/>
</dbReference>
<evidence type="ECO:0000313" key="14">
    <source>
        <dbReference type="EMBL" id="TBL81619.1"/>
    </source>
</evidence>
<evidence type="ECO:0000256" key="4">
    <source>
        <dbReference type="ARBA" id="ARBA00022723"/>
    </source>
</evidence>
<keyword evidence="15" id="KW-1185">Reference proteome</keyword>
<evidence type="ECO:0000313" key="15">
    <source>
        <dbReference type="Proteomes" id="UP000293142"/>
    </source>
</evidence>
<dbReference type="PANTHER" id="PTHR11702">
    <property type="entry name" value="DEVELOPMENTALLY REGULATED GTP-BINDING PROTEIN-RELATED"/>
    <property type="match status" value="1"/>
</dbReference>
<name>A0A4Q9DX06_9BACL</name>
<feature type="binding site" evidence="9">
    <location>
        <begin position="165"/>
        <end position="172"/>
    </location>
    <ligand>
        <name>GTP</name>
        <dbReference type="ChEBI" id="CHEBI:37565"/>
    </ligand>
</feature>
<evidence type="ECO:0000256" key="8">
    <source>
        <dbReference type="ARBA" id="ARBA00023134"/>
    </source>
</evidence>
<evidence type="ECO:0000259" key="12">
    <source>
        <dbReference type="PROSITE" id="PS51881"/>
    </source>
</evidence>
<dbReference type="GO" id="GO:0005737">
    <property type="term" value="C:cytoplasm"/>
    <property type="evidence" value="ECO:0007669"/>
    <property type="project" value="UniProtKB-SubCell"/>
</dbReference>
<dbReference type="FunFam" id="2.70.210.12:FF:000001">
    <property type="entry name" value="GTPase Obg"/>
    <property type="match status" value="1"/>
</dbReference>
<dbReference type="FunFam" id="3.40.50.300:FF:000515">
    <property type="entry name" value="GTPase Obg"/>
    <property type="match status" value="1"/>
</dbReference>
<dbReference type="EMBL" id="SIRE01000002">
    <property type="protein sequence ID" value="TBL81619.1"/>
    <property type="molecule type" value="Genomic_DNA"/>
</dbReference>
<dbReference type="PROSITE" id="PS51881">
    <property type="entry name" value="OCT"/>
    <property type="match status" value="1"/>
</dbReference>
<dbReference type="AlphaFoldDB" id="A0A4Q9DX06"/>
<dbReference type="RefSeq" id="WP_131011406.1">
    <property type="nucleotide sequence ID" value="NZ_SIRE01000002.1"/>
</dbReference>
<dbReference type="OrthoDB" id="9807318at2"/>
<feature type="binding site" evidence="9">
    <location>
        <begin position="282"/>
        <end position="285"/>
    </location>
    <ligand>
        <name>GTP</name>
        <dbReference type="ChEBI" id="CHEBI:37565"/>
    </ligand>
</feature>
<feature type="binding site" evidence="9">
    <location>
        <position position="172"/>
    </location>
    <ligand>
        <name>Mg(2+)</name>
        <dbReference type="ChEBI" id="CHEBI:18420"/>
    </ligand>
</feature>
<feature type="region of interest" description="Disordered" evidence="10">
    <location>
        <begin position="118"/>
        <end position="143"/>
    </location>
</feature>
<dbReference type="InterPro" id="IPR045086">
    <property type="entry name" value="OBG_GTPase"/>
</dbReference>
<dbReference type="Pfam" id="PF01926">
    <property type="entry name" value="MMR_HSR1"/>
    <property type="match status" value="1"/>
</dbReference>
<evidence type="ECO:0000256" key="2">
    <source>
        <dbReference type="ARBA" id="ARBA00007699"/>
    </source>
</evidence>
<dbReference type="Gene3D" id="3.30.300.350">
    <property type="entry name" value="GTP-binding protein OBG, C-terminal domain"/>
    <property type="match status" value="1"/>
</dbReference>
<dbReference type="Pfam" id="PF01018">
    <property type="entry name" value="GTP1_OBG"/>
    <property type="match status" value="1"/>
</dbReference>
<dbReference type="NCBIfam" id="TIGR03595">
    <property type="entry name" value="Obg_CgtA_exten"/>
    <property type="match status" value="1"/>
</dbReference>
<dbReference type="InterPro" id="IPR006169">
    <property type="entry name" value="GTP1_OBG_dom"/>
</dbReference>
<feature type="binding site" evidence="9">
    <location>
        <begin position="212"/>
        <end position="215"/>
    </location>
    <ligand>
        <name>GTP</name>
        <dbReference type="ChEBI" id="CHEBI:37565"/>
    </ligand>
</feature>
<dbReference type="Gene3D" id="2.70.210.12">
    <property type="entry name" value="GTP1/OBG domain"/>
    <property type="match status" value="1"/>
</dbReference>
<feature type="binding site" evidence="9">
    <location>
        <begin position="313"/>
        <end position="315"/>
    </location>
    <ligand>
        <name>GTP</name>
        <dbReference type="ChEBI" id="CHEBI:37565"/>
    </ligand>
</feature>
<dbReference type="Pfam" id="PF09269">
    <property type="entry name" value="DUF1967"/>
    <property type="match status" value="1"/>
</dbReference>
<dbReference type="GO" id="GO:0003924">
    <property type="term" value="F:GTPase activity"/>
    <property type="evidence" value="ECO:0007669"/>
    <property type="project" value="UniProtKB-UniRule"/>
</dbReference>
<feature type="domain" description="Obg" evidence="13">
    <location>
        <begin position="1"/>
        <end position="158"/>
    </location>
</feature>
<comment type="caution">
    <text evidence="14">The sequence shown here is derived from an EMBL/GenBank/DDBJ whole genome shotgun (WGS) entry which is preliminary data.</text>
</comment>
<comment type="cofactor">
    <cofactor evidence="1 9">
        <name>Mg(2+)</name>
        <dbReference type="ChEBI" id="CHEBI:18420"/>
    </cofactor>
</comment>
<accession>A0A4Q9DX06</accession>
<dbReference type="NCBIfam" id="NF008955">
    <property type="entry name" value="PRK12297.1"/>
    <property type="match status" value="1"/>
</dbReference>
<dbReference type="PROSITE" id="PS00905">
    <property type="entry name" value="GTP1_OBG"/>
    <property type="match status" value="1"/>
</dbReference>
<comment type="subcellular location">
    <subcellularLocation>
        <location evidence="9">Cytoplasm</location>
    </subcellularLocation>
</comment>
<dbReference type="NCBIfam" id="NF008954">
    <property type="entry name" value="PRK12296.1"/>
    <property type="match status" value="1"/>
</dbReference>
<dbReference type="SUPFAM" id="SSF52540">
    <property type="entry name" value="P-loop containing nucleoside triphosphate hydrolases"/>
    <property type="match status" value="1"/>
</dbReference>
<dbReference type="PIRSF" id="PIRSF002401">
    <property type="entry name" value="GTP_bd_Obg/CgtA"/>
    <property type="match status" value="1"/>
</dbReference>
<comment type="function">
    <text evidence="9">An essential GTPase which binds GTP, GDP and possibly (p)ppGpp with moderate affinity, with high nucleotide exchange rates and a fairly low GTP hydrolysis rate. Plays a role in control of the cell cycle, stress response, ribosome biogenesis and in those bacteria that undergo differentiation, in morphogenesis control.</text>
</comment>
<dbReference type="InterPro" id="IPR015349">
    <property type="entry name" value="OCT_dom"/>
</dbReference>
<keyword evidence="3 9" id="KW-0963">Cytoplasm</keyword>
<dbReference type="SUPFAM" id="SSF82051">
    <property type="entry name" value="Obg GTP-binding protein N-terminal domain"/>
    <property type="match status" value="1"/>
</dbReference>
<dbReference type="EC" id="3.6.5.-" evidence="9"/>
<dbReference type="SUPFAM" id="SSF102741">
    <property type="entry name" value="Obg GTP-binding protein C-terminal domain"/>
    <property type="match status" value="1"/>
</dbReference>
<proteinExistence type="inferred from homology"/>
<dbReference type="HAMAP" id="MF_01454">
    <property type="entry name" value="GTPase_Obg"/>
    <property type="match status" value="1"/>
</dbReference>
<dbReference type="InterPro" id="IPR006073">
    <property type="entry name" value="GTP-bd"/>
</dbReference>
<evidence type="ECO:0000256" key="7">
    <source>
        <dbReference type="ARBA" id="ARBA00022842"/>
    </source>
</evidence>
<keyword evidence="8 9" id="KW-0342">GTP-binding</keyword>
<dbReference type="PANTHER" id="PTHR11702:SF31">
    <property type="entry name" value="MITOCHONDRIAL RIBOSOME-ASSOCIATED GTPASE 2"/>
    <property type="match status" value="1"/>
</dbReference>
<dbReference type="PROSITE" id="PS51710">
    <property type="entry name" value="G_OBG"/>
    <property type="match status" value="1"/>
</dbReference>
<dbReference type="PROSITE" id="PS51883">
    <property type="entry name" value="OBG"/>
    <property type="match status" value="1"/>
</dbReference>
<dbReference type="InterPro" id="IPR014100">
    <property type="entry name" value="GTP-bd_Obg/CgtA"/>
</dbReference>
<evidence type="ECO:0000259" key="13">
    <source>
        <dbReference type="PROSITE" id="PS51883"/>
    </source>
</evidence>
<keyword evidence="7 9" id="KW-0460">Magnesium</keyword>
<dbReference type="InterPro" id="IPR036726">
    <property type="entry name" value="GTP1_OBG_dom_sf"/>
</dbReference>
<protein>
    <recommendedName>
        <fullName evidence="9">GTPase Obg</fullName>
        <ecNumber evidence="9">3.6.5.-</ecNumber>
    </recommendedName>
    <alternativeName>
        <fullName evidence="9">GTP-binding protein Obg</fullName>
    </alternativeName>
</protein>
<dbReference type="Proteomes" id="UP000293142">
    <property type="component" value="Unassembled WGS sequence"/>
</dbReference>
<comment type="subunit">
    <text evidence="9">Monomer.</text>
</comment>
<evidence type="ECO:0000256" key="5">
    <source>
        <dbReference type="ARBA" id="ARBA00022741"/>
    </source>
</evidence>
<feature type="binding site" evidence="9">
    <location>
        <begin position="190"/>
        <end position="194"/>
    </location>
    <ligand>
        <name>GTP</name>
        <dbReference type="ChEBI" id="CHEBI:37565"/>
    </ligand>
</feature>
<feature type="binding site" evidence="9">
    <location>
        <position position="192"/>
    </location>
    <ligand>
        <name>Mg(2+)</name>
        <dbReference type="ChEBI" id="CHEBI:18420"/>
    </ligand>
</feature>
<keyword evidence="5 9" id="KW-0547">Nucleotide-binding</keyword>
<comment type="similarity">
    <text evidence="2 9">Belongs to the TRAFAC class OBG-HflX-like GTPase superfamily. OBG GTPase family.</text>
</comment>
<reference evidence="14 15" key="1">
    <citation type="submission" date="2019-02" db="EMBL/GenBank/DDBJ databases">
        <title>Paenibacillus sp. nov., isolated from surface-sterilized tissue of Thalictrum simplex L.</title>
        <authorList>
            <person name="Tuo L."/>
        </authorList>
    </citation>
    <scope>NUCLEOTIDE SEQUENCE [LARGE SCALE GENOMIC DNA]</scope>
    <source>
        <strain evidence="14 15">N2SHLJ1</strain>
    </source>
</reference>
<organism evidence="14 15">
    <name type="scientific">Paenibacillus thalictri</name>
    <dbReference type="NCBI Taxonomy" id="2527873"/>
    <lineage>
        <taxon>Bacteria</taxon>
        <taxon>Bacillati</taxon>
        <taxon>Bacillota</taxon>
        <taxon>Bacilli</taxon>
        <taxon>Bacillales</taxon>
        <taxon>Paenibacillaceae</taxon>
        <taxon>Paenibacillus</taxon>
    </lineage>
</organism>
<evidence type="ECO:0000256" key="10">
    <source>
        <dbReference type="SAM" id="MobiDB-lite"/>
    </source>
</evidence>
<dbReference type="InterPro" id="IPR027417">
    <property type="entry name" value="P-loop_NTPase"/>
</dbReference>
<sequence length="433" mass="48376">MFVDKAKIYVKAGDGGDGLVAYRREKYVPEGGPAGGDGGNGGDVIFRVDEGLRTLVDFRYQKHFKADRGEKGRNKSQHGANAEKMIVRVPPGTVVIDDDTHEIVADLTRHGQQVVIAKGGRGGRGNTRFATPANPAPEIAENGEEGQERWVVLELKVMADVGLVGFPSVGKSTLLSVVSAAKPKIASYHFTTLTPNLGVVDVGEGRSFVMADLPGLIEGAHTGIGLGHEFLRHVERTRVIVHVIDMAATEGRDPYDDFVKINEEIKLYNGKLEQRPQLVVANKMDMPEAEEHLLEFKEKLKQYRADIAVYPISAITKDGVQELLYRVADLLETVPEMPLIEDVVEVEERKVFRLQREDEDEFTISRDNETFVIESPKIEKMLKRSQMNTQDAIMRFARTMRKMGVDKELRKRGAKDGDIVRISDFEFEFVEQE</sequence>
<dbReference type="InterPro" id="IPR031167">
    <property type="entry name" value="G_OBG"/>
</dbReference>
<dbReference type="NCBIfam" id="NF008956">
    <property type="entry name" value="PRK12299.1"/>
    <property type="match status" value="1"/>
</dbReference>
<feature type="domain" description="OCT" evidence="12">
    <location>
        <begin position="354"/>
        <end position="431"/>
    </location>
</feature>
<dbReference type="NCBIfam" id="TIGR02729">
    <property type="entry name" value="Obg_CgtA"/>
    <property type="match status" value="1"/>
</dbReference>
<dbReference type="CDD" id="cd01898">
    <property type="entry name" value="Obg"/>
    <property type="match status" value="1"/>
</dbReference>
<evidence type="ECO:0000256" key="6">
    <source>
        <dbReference type="ARBA" id="ARBA00022801"/>
    </source>
</evidence>
<evidence type="ECO:0000256" key="3">
    <source>
        <dbReference type="ARBA" id="ARBA00022490"/>
    </source>
</evidence>
<dbReference type="GO" id="GO:0005525">
    <property type="term" value="F:GTP binding"/>
    <property type="evidence" value="ECO:0007669"/>
    <property type="project" value="UniProtKB-UniRule"/>
</dbReference>
<dbReference type="InterPro" id="IPR006074">
    <property type="entry name" value="GTP1-OBG_CS"/>
</dbReference>
<feature type="domain" description="OBG-type G" evidence="11">
    <location>
        <begin position="159"/>
        <end position="332"/>
    </location>
</feature>
<keyword evidence="4 9" id="KW-0479">Metal-binding</keyword>
<gene>
    <name evidence="14" type="primary">obgE</name>
    <name evidence="9" type="synonym">obg</name>
    <name evidence="14" type="ORF">EYB31_01035</name>
</gene>
<dbReference type="PRINTS" id="PR00326">
    <property type="entry name" value="GTP1OBG"/>
</dbReference>